<gene>
    <name evidence="3" type="ORF">HGA06_16215</name>
</gene>
<evidence type="ECO:0000313" key="4">
    <source>
        <dbReference type="Proteomes" id="UP000570003"/>
    </source>
</evidence>
<dbReference type="RefSeq" id="WP_168439818.1">
    <property type="nucleotide sequence ID" value="NZ_JAAXOU010000200.1"/>
</dbReference>
<evidence type="ECO:0000256" key="1">
    <source>
        <dbReference type="SAM" id="MobiDB-lite"/>
    </source>
</evidence>
<feature type="region of interest" description="Disordered" evidence="1">
    <location>
        <begin position="1"/>
        <end position="27"/>
    </location>
</feature>
<keyword evidence="2" id="KW-1133">Transmembrane helix</keyword>
<organism evidence="3 4">
    <name type="scientific">Streptomyces somaliensis (strain ATCC 33201 / DSM 40738 / JCM 12659 / KCTC 9044 / NCTC 11332 / NRRL B-12077 / IP 733)</name>
    <dbReference type="NCBI Taxonomy" id="1134445"/>
    <lineage>
        <taxon>Bacteria</taxon>
        <taxon>Bacillati</taxon>
        <taxon>Actinomycetota</taxon>
        <taxon>Actinomycetes</taxon>
        <taxon>Kitasatosporales</taxon>
        <taxon>Streptomycetaceae</taxon>
        <taxon>Streptomyces</taxon>
    </lineage>
</organism>
<keyword evidence="2" id="KW-0472">Membrane</keyword>
<evidence type="ECO:0000313" key="3">
    <source>
        <dbReference type="EMBL" id="NKY15639.1"/>
    </source>
</evidence>
<feature type="transmembrane region" description="Helical" evidence="2">
    <location>
        <begin position="63"/>
        <end position="82"/>
    </location>
</feature>
<feature type="transmembrane region" description="Helical" evidence="2">
    <location>
        <begin position="94"/>
        <end position="115"/>
    </location>
</feature>
<evidence type="ECO:0000256" key="2">
    <source>
        <dbReference type="SAM" id="Phobius"/>
    </source>
</evidence>
<dbReference type="EMBL" id="JAAXOU010000200">
    <property type="protein sequence ID" value="NKY15639.1"/>
    <property type="molecule type" value="Genomic_DNA"/>
</dbReference>
<feature type="transmembrane region" description="Helical" evidence="2">
    <location>
        <begin position="135"/>
        <end position="154"/>
    </location>
</feature>
<dbReference type="Proteomes" id="UP000570003">
    <property type="component" value="Unassembled WGS sequence"/>
</dbReference>
<reference evidence="3 4" key="1">
    <citation type="submission" date="2020-04" db="EMBL/GenBank/DDBJ databases">
        <title>MicrobeNet Type strains.</title>
        <authorList>
            <person name="Nicholson A.C."/>
        </authorList>
    </citation>
    <scope>NUCLEOTIDE SEQUENCE [LARGE SCALE GENOMIC DNA]</scope>
    <source>
        <strain evidence="3 4">DSM 40738</strain>
    </source>
</reference>
<keyword evidence="4" id="KW-1185">Reference proteome</keyword>
<sequence length="278" mass="29785">MSREKTPPEAEVVASASQTGSAEARTGGTALSGTVIGSSFSSQTIGHQSNHWYSVFARQEKRASGWGGITAVVLLVTVVVLYMRPEGPEGQFVVAYVLLAVANVVSVLLAFDAWTRAGEARSVRLRLGSAGGLPAGARLLLSLLCLILAALAVLQMDQVRKHGRVEVDASEIDVKPDKLLEDGEQSVLTLRPKAERRHLELTMEVSASRNNGVCGYGTRFSLAVGKQAPRKQHEELRSGDLVKLDLGSGRPEIELRLTVNTTDDCEVDIHVAQATVYG</sequence>
<dbReference type="AlphaFoldDB" id="A0AA44IED1"/>
<protein>
    <submittedName>
        <fullName evidence="3">Uncharacterized protein</fullName>
    </submittedName>
</protein>
<name>A0AA44IED1_STRE0</name>
<accession>A0AA44IED1</accession>
<proteinExistence type="predicted"/>
<comment type="caution">
    <text evidence="3">The sequence shown here is derived from an EMBL/GenBank/DDBJ whole genome shotgun (WGS) entry which is preliminary data.</text>
</comment>
<keyword evidence="2" id="KW-0812">Transmembrane</keyword>